<name>A0AAN0RC23_9PROT</name>
<dbReference type="KEGG" id="gbc:GbCGDNIH3_7186"/>
<dbReference type="AlphaFoldDB" id="A0AAN0RC23"/>
<proteinExistence type="predicted"/>
<evidence type="ECO:0000313" key="1">
    <source>
        <dbReference type="EMBL" id="AHJ62102.1"/>
    </source>
</evidence>
<reference evidence="2" key="1">
    <citation type="submission" date="2012-06" db="EMBL/GenBank/DDBJ databases">
        <title>Genome analysis of multiple Granulibacter bethesdensis isolates demonstrates substantial genome diversity.</title>
        <authorList>
            <person name="Greenberg D.E."/>
            <person name="Porcella S.F."/>
            <person name="Zarember K."/>
            <person name="Zelazny A.M."/>
            <person name="Bruno D."/>
            <person name="Martens C."/>
            <person name="Barbian K.D."/>
            <person name="Jaske E."/>
            <person name="Holland S.M."/>
        </authorList>
    </citation>
    <scope>NUCLEOTIDE SEQUENCE [LARGE SCALE GENOMIC DNA]</scope>
    <source>
        <strain evidence="2">CGDNIH3</strain>
    </source>
</reference>
<sequence>MGRWSVFSERLKRRMGTEKAENIDINRTDLWQNCFCQRSKD</sequence>
<dbReference type="Proteomes" id="UP000019438">
    <property type="component" value="Chromosome"/>
</dbReference>
<gene>
    <name evidence="1" type="ORF">GbCGDNIH3_7186</name>
</gene>
<protein>
    <submittedName>
        <fullName evidence="1">Uncharacterized protein</fullName>
    </submittedName>
</protein>
<dbReference type="EMBL" id="CP003181">
    <property type="protein sequence ID" value="AHJ62102.1"/>
    <property type="molecule type" value="Genomic_DNA"/>
</dbReference>
<evidence type="ECO:0000313" key="2">
    <source>
        <dbReference type="Proteomes" id="UP000019438"/>
    </source>
</evidence>
<organism evidence="1 2">
    <name type="scientific">Granulibacter bethesdensis</name>
    <dbReference type="NCBI Taxonomy" id="364410"/>
    <lineage>
        <taxon>Bacteria</taxon>
        <taxon>Pseudomonadati</taxon>
        <taxon>Pseudomonadota</taxon>
        <taxon>Alphaproteobacteria</taxon>
        <taxon>Acetobacterales</taxon>
        <taxon>Acetobacteraceae</taxon>
        <taxon>Granulibacter</taxon>
    </lineage>
</organism>
<accession>A0AAN0RC23</accession>